<keyword evidence="2" id="KW-1185">Reference proteome</keyword>
<evidence type="ECO:0000313" key="2">
    <source>
        <dbReference type="Proteomes" id="UP000036947"/>
    </source>
</evidence>
<dbReference type="Proteomes" id="UP000036947">
    <property type="component" value="Unassembled WGS sequence"/>
</dbReference>
<dbReference type="EMBL" id="LFRF01000017">
    <property type="protein sequence ID" value="KND89698.1"/>
    <property type="molecule type" value="Genomic_DNA"/>
</dbReference>
<comment type="caution">
    <text evidence="1">The sequence shown here is derived from an EMBL/GenBank/DDBJ whole genome shotgun (WGS) entry which is preliminary data.</text>
</comment>
<protein>
    <submittedName>
        <fullName evidence="1">Uncharacterized protein</fullName>
    </submittedName>
</protein>
<sequence length="399" mass="45419">MDPAERQAFKLPFFLPMTMEHPFEFVVSNPENFEASQARPVARSSTAVRKRKHGYLLTKKLPQDEQDWDMILHSQDDFNRVLHRLILAHISPNERVALCWNELFQECAKHFEVLSQDNSEENPIELFKLAVIGLSKVALKEGHPRDKTYDYLRSCLRSYYHSDQQLGDESLRKLGKVVREGIKFIESFTDILGSRSNELPLYAPQAIRDILLPKFDLLPRNWLNSGANFPPPHFLIANRSSSGIRITRRTHTLGLKQAAISIILSEVIINSRPILNAKGLYSYHLPPPCQLYLDTALKCKKIFKNLVALERRPKAFRSEAGTTMWPTSGGALVLPLTNESTDVALLERITGTARREVWHPESILYLEHEGLTAIKGSIHYIYALLKVEANPGSSSRRSS</sequence>
<proteinExistence type="predicted"/>
<name>A0A0L0N6F1_TOLOC</name>
<evidence type="ECO:0000313" key="1">
    <source>
        <dbReference type="EMBL" id="KND89698.1"/>
    </source>
</evidence>
<dbReference type="OrthoDB" id="5101650at2759"/>
<dbReference type="AlphaFoldDB" id="A0A0L0N6F1"/>
<organism evidence="1 2">
    <name type="scientific">Tolypocladium ophioglossoides (strain CBS 100239)</name>
    <name type="common">Snaketongue truffleclub</name>
    <name type="synonym">Elaphocordyceps ophioglossoides</name>
    <dbReference type="NCBI Taxonomy" id="1163406"/>
    <lineage>
        <taxon>Eukaryota</taxon>
        <taxon>Fungi</taxon>
        <taxon>Dikarya</taxon>
        <taxon>Ascomycota</taxon>
        <taxon>Pezizomycotina</taxon>
        <taxon>Sordariomycetes</taxon>
        <taxon>Hypocreomycetidae</taxon>
        <taxon>Hypocreales</taxon>
        <taxon>Ophiocordycipitaceae</taxon>
        <taxon>Tolypocladium</taxon>
    </lineage>
</organism>
<reference evidence="1 2" key="1">
    <citation type="journal article" date="2015" name="BMC Genomics">
        <title>The genome of the truffle-parasite Tolypocladium ophioglossoides and the evolution of antifungal peptaibiotics.</title>
        <authorList>
            <person name="Quandt C.A."/>
            <person name="Bushley K.E."/>
            <person name="Spatafora J.W."/>
        </authorList>
    </citation>
    <scope>NUCLEOTIDE SEQUENCE [LARGE SCALE GENOMIC DNA]</scope>
    <source>
        <strain evidence="1 2">CBS 100239</strain>
    </source>
</reference>
<gene>
    <name evidence="1" type="ORF">TOPH_05780</name>
</gene>
<accession>A0A0L0N6F1</accession>